<proteinExistence type="predicted"/>
<keyword evidence="3 7" id="KW-0812">Transmembrane</keyword>
<feature type="compositionally biased region" description="Basic and acidic residues" evidence="6">
    <location>
        <begin position="12"/>
        <end position="24"/>
    </location>
</feature>
<dbReference type="PANTHER" id="PTHR30619:SF1">
    <property type="entry name" value="RECOMBINATION PROTEIN 2"/>
    <property type="match status" value="1"/>
</dbReference>
<feature type="transmembrane region" description="Helical" evidence="7">
    <location>
        <begin position="328"/>
        <end position="351"/>
    </location>
</feature>
<feature type="domain" description="ComEC/Rec2-related protein" evidence="8">
    <location>
        <begin position="274"/>
        <end position="561"/>
    </location>
</feature>
<evidence type="ECO:0000256" key="7">
    <source>
        <dbReference type="SAM" id="Phobius"/>
    </source>
</evidence>
<keyword evidence="4 7" id="KW-1133">Transmembrane helix</keyword>
<gene>
    <name evidence="10" type="ORF">J2R99_003170</name>
</gene>
<dbReference type="Pfam" id="PF03772">
    <property type="entry name" value="Competence"/>
    <property type="match status" value="1"/>
</dbReference>
<evidence type="ECO:0000256" key="6">
    <source>
        <dbReference type="SAM" id="MobiDB-lite"/>
    </source>
</evidence>
<feature type="transmembrane region" description="Helical" evidence="7">
    <location>
        <begin position="565"/>
        <end position="582"/>
    </location>
</feature>
<feature type="domain" description="DUF4131" evidence="9">
    <location>
        <begin position="83"/>
        <end position="232"/>
    </location>
</feature>
<reference evidence="10 11" key="1">
    <citation type="submission" date="2023-07" db="EMBL/GenBank/DDBJ databases">
        <title>Genomic Encyclopedia of Type Strains, Phase IV (KMG-IV): sequencing the most valuable type-strain genomes for metagenomic binning, comparative biology and taxonomic classification.</title>
        <authorList>
            <person name="Goeker M."/>
        </authorList>
    </citation>
    <scope>NUCLEOTIDE SEQUENCE [LARGE SCALE GENOMIC DNA]</scope>
    <source>
        <strain evidence="10 11">DSM 11549</strain>
    </source>
</reference>
<dbReference type="Proteomes" id="UP001230253">
    <property type="component" value="Unassembled WGS sequence"/>
</dbReference>
<sequence length="734" mass="77701">MEPSGGQSSAADGERPSQDGRRIEGFLPPGRLTRFGYGLASHAAHLRDQVAHDFEERRGFLFLAVGFSCGAATYFILPREPLLSALLLATGTAVFAAFLAWRRGGGAYPLVLVACFLAGMSAGKLRVESLRAPMVEHPLSGQLTGRVVAVETRAERTPRVVLDQVSIERLPAEETPHKIRLTLRTDLPPLGARVEGSARLAPLPGPAMPGGYDPARAAFFDGIGASGFVFGALTVVEPVSGVHVFVAIAAIRRAIAQRITDAVAGPAAAIAAALLVGDRGQIADADVDALRIAGLAHILAISGLHMMLIAGTAFWLMRAVLALSEHAALVLPIRKIAAAIALAVGAFYLSISGGNVATIRAFVMIAVMLTAVFLDRPALSLRNLAIAAFVVVALQPESVLEPGFQMSFLAVAALVAAWEAWRDRPRHDLAEPARGLARLLRRPIVAIGTVGLTTLVAGLATSPFAAFHFGRLASYSLLGNLIAMPLVSLLVMPAGLISLIAMPFGLEVLPLTVMAWGIDLVLASAHFVASLPGATVLVPPFPAIALMLMSGGILWLSLWRSQLRLYGIAPLLVGTFLAWLLGAEPDVLVDEAGRAVAARDVSGHLHVVGARQGSFLHDVWREGEPEDDPAGAPGFRCDDEACVLEMPEGLTLSRVTDPVAFSEDCHRAEIIVTQLRAPADCAARFVIDRSALAAHGAHALFIAHRGPDRATPHLELRMSRPSIRRPWHGPPALR</sequence>
<feature type="transmembrane region" description="Helical" evidence="7">
    <location>
        <begin position="444"/>
        <end position="469"/>
    </location>
</feature>
<dbReference type="InterPro" id="IPR004477">
    <property type="entry name" value="ComEC_N"/>
</dbReference>
<feature type="transmembrane region" description="Helical" evidence="7">
    <location>
        <begin position="107"/>
        <end position="125"/>
    </location>
</feature>
<feature type="compositionally biased region" description="Polar residues" evidence="6">
    <location>
        <begin position="1"/>
        <end position="10"/>
    </location>
</feature>
<comment type="subcellular location">
    <subcellularLocation>
        <location evidence="1">Cell membrane</location>
        <topology evidence="1">Multi-pass membrane protein</topology>
    </subcellularLocation>
</comment>
<feature type="transmembrane region" description="Helical" evidence="7">
    <location>
        <begin position="508"/>
        <end position="529"/>
    </location>
</feature>
<keyword evidence="5 7" id="KW-0472">Membrane</keyword>
<accession>A0ABU0C9V5</accession>
<evidence type="ECO:0000259" key="9">
    <source>
        <dbReference type="Pfam" id="PF13567"/>
    </source>
</evidence>
<comment type="caution">
    <text evidence="10">The sequence shown here is derived from an EMBL/GenBank/DDBJ whole genome shotgun (WGS) entry which is preliminary data.</text>
</comment>
<dbReference type="RefSeq" id="WP_307155357.1">
    <property type="nucleotide sequence ID" value="NZ_JAUSUK010000002.1"/>
</dbReference>
<evidence type="ECO:0000256" key="4">
    <source>
        <dbReference type="ARBA" id="ARBA00022989"/>
    </source>
</evidence>
<evidence type="ECO:0000256" key="2">
    <source>
        <dbReference type="ARBA" id="ARBA00022475"/>
    </source>
</evidence>
<feature type="transmembrane region" description="Helical" evidence="7">
    <location>
        <begin position="59"/>
        <end position="77"/>
    </location>
</feature>
<dbReference type="NCBIfam" id="TIGR00360">
    <property type="entry name" value="ComEC_N-term"/>
    <property type="match status" value="1"/>
</dbReference>
<evidence type="ECO:0000256" key="5">
    <source>
        <dbReference type="ARBA" id="ARBA00023136"/>
    </source>
</evidence>
<feature type="transmembrane region" description="Helical" evidence="7">
    <location>
        <begin position="481"/>
        <end position="501"/>
    </location>
</feature>
<dbReference type="InterPro" id="IPR025405">
    <property type="entry name" value="DUF4131"/>
</dbReference>
<name>A0ABU0C9V5_9BRAD</name>
<dbReference type="EMBL" id="JAUSUK010000002">
    <property type="protein sequence ID" value="MDQ0327301.1"/>
    <property type="molecule type" value="Genomic_DNA"/>
</dbReference>
<feature type="region of interest" description="Disordered" evidence="6">
    <location>
        <begin position="1"/>
        <end position="24"/>
    </location>
</feature>
<dbReference type="PANTHER" id="PTHR30619">
    <property type="entry name" value="DNA INTERNALIZATION/COMPETENCE PROTEIN COMEC/REC2"/>
    <property type="match status" value="1"/>
</dbReference>
<dbReference type="InterPro" id="IPR052159">
    <property type="entry name" value="Competence_DNA_uptake"/>
</dbReference>
<evidence type="ECO:0000256" key="3">
    <source>
        <dbReference type="ARBA" id="ARBA00022692"/>
    </source>
</evidence>
<feature type="transmembrane region" description="Helical" evidence="7">
    <location>
        <begin position="289"/>
        <end position="316"/>
    </location>
</feature>
<protein>
    <submittedName>
        <fullName evidence="10">Competence protein ComEC</fullName>
    </submittedName>
</protein>
<evidence type="ECO:0000256" key="1">
    <source>
        <dbReference type="ARBA" id="ARBA00004651"/>
    </source>
</evidence>
<keyword evidence="11" id="KW-1185">Reference proteome</keyword>
<dbReference type="Pfam" id="PF13567">
    <property type="entry name" value="DUF4131"/>
    <property type="match status" value="1"/>
</dbReference>
<feature type="transmembrane region" description="Helical" evidence="7">
    <location>
        <begin position="82"/>
        <end position="101"/>
    </location>
</feature>
<evidence type="ECO:0000259" key="8">
    <source>
        <dbReference type="Pfam" id="PF03772"/>
    </source>
</evidence>
<organism evidence="10 11">
    <name type="scientific">Rhodopseudomonas julia</name>
    <dbReference type="NCBI Taxonomy" id="200617"/>
    <lineage>
        <taxon>Bacteria</taxon>
        <taxon>Pseudomonadati</taxon>
        <taxon>Pseudomonadota</taxon>
        <taxon>Alphaproteobacteria</taxon>
        <taxon>Hyphomicrobiales</taxon>
        <taxon>Nitrobacteraceae</taxon>
        <taxon>Rhodopseudomonas</taxon>
    </lineage>
</organism>
<evidence type="ECO:0000313" key="10">
    <source>
        <dbReference type="EMBL" id="MDQ0327301.1"/>
    </source>
</evidence>
<evidence type="ECO:0000313" key="11">
    <source>
        <dbReference type="Proteomes" id="UP001230253"/>
    </source>
</evidence>
<feature type="transmembrane region" description="Helical" evidence="7">
    <location>
        <begin position="541"/>
        <end position="558"/>
    </location>
</feature>
<keyword evidence="2" id="KW-1003">Cell membrane</keyword>